<evidence type="ECO:0000256" key="6">
    <source>
        <dbReference type="ARBA" id="ARBA00012375"/>
    </source>
</evidence>
<dbReference type="SUPFAM" id="SSF54197">
    <property type="entry name" value="HIT-like"/>
    <property type="match status" value="1"/>
</dbReference>
<evidence type="ECO:0000256" key="5">
    <source>
        <dbReference type="ARBA" id="ARBA00006435"/>
    </source>
</evidence>
<dbReference type="EMBL" id="JAAOMA010000001">
    <property type="protein sequence ID" value="NHR03564.1"/>
    <property type="molecule type" value="Genomic_DNA"/>
</dbReference>
<gene>
    <name evidence="20" type="ORF">HA052_00010</name>
</gene>
<comment type="pathway">
    <text evidence="3">Phospholipid metabolism; CDP-diacylglycerol degradation; phosphatidate from CDP-diacylglycerol: step 1/1.</text>
</comment>
<evidence type="ECO:0000256" key="10">
    <source>
        <dbReference type="ARBA" id="ARBA00022692"/>
    </source>
</evidence>
<keyword evidence="12" id="KW-1133">Transmembrane helix</keyword>
<comment type="similarity">
    <text evidence="5">Belongs to the Cdh family.</text>
</comment>
<evidence type="ECO:0000256" key="19">
    <source>
        <dbReference type="SAM" id="SignalP"/>
    </source>
</evidence>
<dbReference type="RefSeq" id="WP_166450306.1">
    <property type="nucleotide sequence ID" value="NZ_JAAOMA010000001.1"/>
</dbReference>
<evidence type="ECO:0000256" key="9">
    <source>
        <dbReference type="ARBA" id="ARBA00022516"/>
    </source>
</evidence>
<accession>A0ABX0KVJ5</accession>
<dbReference type="PIRSF" id="PIRSF001273">
    <property type="entry name" value="CDH"/>
    <property type="match status" value="1"/>
</dbReference>
<evidence type="ECO:0000256" key="3">
    <source>
        <dbReference type="ARBA" id="ARBA00004927"/>
    </source>
</evidence>
<evidence type="ECO:0000256" key="4">
    <source>
        <dbReference type="ARBA" id="ARBA00005189"/>
    </source>
</evidence>
<keyword evidence="13" id="KW-0443">Lipid metabolism</keyword>
<keyword evidence="10" id="KW-0812">Transmembrane</keyword>
<evidence type="ECO:0000256" key="14">
    <source>
        <dbReference type="ARBA" id="ARBA00023136"/>
    </source>
</evidence>
<dbReference type="GO" id="GO:0008715">
    <property type="term" value="F:CDP-diacylglycerol diphosphatase activity"/>
    <property type="evidence" value="ECO:0007669"/>
    <property type="project" value="UniProtKB-EC"/>
</dbReference>
<reference evidence="20 21" key="1">
    <citation type="submission" date="2020-03" db="EMBL/GenBank/DDBJ databases">
        <title>Draft genome sequence of environmentally isolated cultures.</title>
        <authorList>
            <person name="Wilson H.S."/>
            <person name="De Leon M.E."/>
        </authorList>
    </citation>
    <scope>NUCLEOTIDE SEQUENCE [LARGE SCALE GENOMIC DNA]</scope>
    <source>
        <strain evidence="20 21">HSC-31F16</strain>
    </source>
</reference>
<dbReference type="NCBIfam" id="NF003986">
    <property type="entry name" value="PRK05471.1-5"/>
    <property type="match status" value="1"/>
</dbReference>
<dbReference type="Gene3D" id="3.30.428.30">
    <property type="entry name" value="HIT family - CDH-like"/>
    <property type="match status" value="1"/>
</dbReference>
<keyword evidence="8" id="KW-1003">Cell membrane</keyword>
<comment type="caution">
    <text evidence="20">The sequence shown here is derived from an EMBL/GenBank/DDBJ whole genome shotgun (WGS) entry which is preliminary data.</text>
</comment>
<evidence type="ECO:0000256" key="8">
    <source>
        <dbReference type="ARBA" id="ARBA00022475"/>
    </source>
</evidence>
<evidence type="ECO:0000313" key="20">
    <source>
        <dbReference type="EMBL" id="NHR03564.1"/>
    </source>
</evidence>
<feature type="chain" id="PRO_5046284809" description="CDP-diacylglycerol pyrophosphatase" evidence="19">
    <location>
        <begin position="26"/>
        <end position="285"/>
    </location>
</feature>
<sequence>MKTTLKIATGLLAALALGYSALLWADSDALWNIVNRQCQPNQQATGQPAPCAEVNLSGGEAGGYAVLKDRNGWLQYLLIPTARLSGIESPELLIERAPDYWGAAWRARGFLEQRYGRPIPRELLSLTINSQYGRTQNQLHIHISCTNATVRQQLEDLKDSLNEEWRELPVELQGHVYWARALAAKADGGPEVDPFKALAAGLPEAGLEMGRYGLALVATRLTDGRDGFILLSSRASLIGANRASVEELQDHPCPALRAGERGASVNGSYALRLRDNHSHSASPPA</sequence>
<keyword evidence="21" id="KW-1185">Reference proteome</keyword>
<evidence type="ECO:0000256" key="16">
    <source>
        <dbReference type="ARBA" id="ARBA00023264"/>
    </source>
</evidence>
<dbReference type="InterPro" id="IPR036265">
    <property type="entry name" value="HIT-like_sf"/>
</dbReference>
<evidence type="ECO:0000256" key="2">
    <source>
        <dbReference type="ARBA" id="ARBA00004162"/>
    </source>
</evidence>
<evidence type="ECO:0000313" key="21">
    <source>
        <dbReference type="Proteomes" id="UP001515641"/>
    </source>
</evidence>
<keyword evidence="14" id="KW-0472">Membrane</keyword>
<keyword evidence="11 20" id="KW-0378">Hydrolase</keyword>
<evidence type="ECO:0000256" key="7">
    <source>
        <dbReference type="ARBA" id="ARBA00019608"/>
    </source>
</evidence>
<evidence type="ECO:0000256" key="11">
    <source>
        <dbReference type="ARBA" id="ARBA00022801"/>
    </source>
</evidence>
<keyword evidence="9" id="KW-0444">Lipid biosynthesis</keyword>
<evidence type="ECO:0000256" key="18">
    <source>
        <dbReference type="ARBA" id="ARBA00032892"/>
    </source>
</evidence>
<proteinExistence type="inferred from homology"/>
<evidence type="ECO:0000256" key="15">
    <source>
        <dbReference type="ARBA" id="ARBA00023209"/>
    </source>
</evidence>
<keyword evidence="15" id="KW-0594">Phospholipid biosynthesis</keyword>
<comment type="subcellular location">
    <subcellularLocation>
        <location evidence="2">Cell membrane</location>
        <topology evidence="2">Single-pass membrane protein</topology>
    </subcellularLocation>
</comment>
<comment type="pathway">
    <text evidence="4">Lipid metabolism.</text>
</comment>
<protein>
    <recommendedName>
        <fullName evidence="7">CDP-diacylglycerol pyrophosphatase</fullName>
        <ecNumber evidence="6">3.6.1.26</ecNumber>
    </recommendedName>
    <alternativeName>
        <fullName evidence="17">CDP-diacylglycerol phosphatidylhydrolase</fullName>
    </alternativeName>
    <alternativeName>
        <fullName evidence="18">CDP-diglyceride hydrolase</fullName>
    </alternativeName>
</protein>
<name>A0ABX0KVJ5_9NEIS</name>
<keyword evidence="19" id="KW-0732">Signal</keyword>
<dbReference type="Proteomes" id="UP001515641">
    <property type="component" value="Unassembled WGS sequence"/>
</dbReference>
<evidence type="ECO:0000256" key="17">
    <source>
        <dbReference type="ARBA" id="ARBA00032888"/>
    </source>
</evidence>
<keyword evidence="16" id="KW-1208">Phospholipid metabolism</keyword>
<comment type="catalytic activity">
    <reaction evidence="1">
        <text>a CDP-1,2-diacyl-sn-glycerol + H2O = a 1,2-diacyl-sn-glycero-3-phosphate + CMP + 2 H(+)</text>
        <dbReference type="Rhea" id="RHEA:15221"/>
        <dbReference type="ChEBI" id="CHEBI:15377"/>
        <dbReference type="ChEBI" id="CHEBI:15378"/>
        <dbReference type="ChEBI" id="CHEBI:58332"/>
        <dbReference type="ChEBI" id="CHEBI:58608"/>
        <dbReference type="ChEBI" id="CHEBI:60377"/>
        <dbReference type="EC" id="3.6.1.26"/>
    </reaction>
</comment>
<dbReference type="InterPro" id="IPR003763">
    <property type="entry name" value="CDP-diacylglyc_Pase"/>
</dbReference>
<organism evidence="20 21">
    <name type="scientific">Chromobacterium fluminis</name>
    <dbReference type="NCBI Taxonomy" id="3044269"/>
    <lineage>
        <taxon>Bacteria</taxon>
        <taxon>Pseudomonadati</taxon>
        <taxon>Pseudomonadota</taxon>
        <taxon>Betaproteobacteria</taxon>
        <taxon>Neisseriales</taxon>
        <taxon>Chromobacteriaceae</taxon>
        <taxon>Chromobacterium</taxon>
    </lineage>
</organism>
<evidence type="ECO:0000256" key="12">
    <source>
        <dbReference type="ARBA" id="ARBA00022989"/>
    </source>
</evidence>
<feature type="signal peptide" evidence="19">
    <location>
        <begin position="1"/>
        <end position="25"/>
    </location>
</feature>
<evidence type="ECO:0000256" key="1">
    <source>
        <dbReference type="ARBA" id="ARBA00001007"/>
    </source>
</evidence>
<dbReference type="EC" id="3.6.1.26" evidence="6"/>
<evidence type="ECO:0000256" key="13">
    <source>
        <dbReference type="ARBA" id="ARBA00023098"/>
    </source>
</evidence>
<dbReference type="Pfam" id="PF02611">
    <property type="entry name" value="CDH"/>
    <property type="match status" value="1"/>
</dbReference>